<evidence type="ECO:0000313" key="3">
    <source>
        <dbReference type="Proteomes" id="UP000400924"/>
    </source>
</evidence>
<dbReference type="Proteomes" id="UP000400924">
    <property type="component" value="Unassembled WGS sequence"/>
</dbReference>
<comment type="caution">
    <text evidence="2">The sequence shown here is derived from an EMBL/GenBank/DDBJ whole genome shotgun (WGS) entry which is preliminary data.</text>
</comment>
<feature type="region of interest" description="Disordered" evidence="1">
    <location>
        <begin position="56"/>
        <end position="116"/>
    </location>
</feature>
<reference evidence="2 3" key="1">
    <citation type="submission" date="2019-07" db="EMBL/GenBank/DDBJ databases">
        <title>New species of Amycolatopsis and Streptomyces.</title>
        <authorList>
            <person name="Duangmal K."/>
            <person name="Teo W.F.A."/>
            <person name="Lipun K."/>
        </authorList>
    </citation>
    <scope>NUCLEOTIDE SEQUENCE [LARGE SCALE GENOMIC DNA]</scope>
    <source>
        <strain evidence="2 3">NBRC 106415</strain>
    </source>
</reference>
<dbReference type="Gene3D" id="3.40.50.2300">
    <property type="match status" value="1"/>
</dbReference>
<accession>A0A5N8XZB8</accession>
<dbReference type="EMBL" id="VJZC01000818">
    <property type="protein sequence ID" value="MPY64488.1"/>
    <property type="molecule type" value="Genomic_DNA"/>
</dbReference>
<name>A0A5N8XZB8_9ACTN</name>
<gene>
    <name evidence="2" type="ORF">FNH08_47255</name>
</gene>
<evidence type="ECO:0000313" key="2">
    <source>
        <dbReference type="EMBL" id="MPY64488.1"/>
    </source>
</evidence>
<feature type="compositionally biased region" description="Basic and acidic residues" evidence="1">
    <location>
        <begin position="61"/>
        <end position="75"/>
    </location>
</feature>
<protein>
    <submittedName>
        <fullName evidence="2">Response regulator</fullName>
    </submittedName>
</protein>
<sequence length="144" mass="15526">MPEHSATSAPHKLLVVEDEESIRTLLASTLRLSGYEVASADSGRAALLEIERSASRRGRLRHETVRSRDRCRSRSEDEESEPGVLVPAPPASASDDEAACRTRLAAGRPGGGKRRAGGVHVVEHRHVSVRTACRCGCLAHTELV</sequence>
<dbReference type="AlphaFoldDB" id="A0A5N8XZB8"/>
<dbReference type="SUPFAM" id="SSF52172">
    <property type="entry name" value="CheY-like"/>
    <property type="match status" value="1"/>
</dbReference>
<keyword evidence="3" id="KW-1185">Reference proteome</keyword>
<dbReference type="OrthoDB" id="9796100at2"/>
<proteinExistence type="predicted"/>
<dbReference type="InterPro" id="IPR011006">
    <property type="entry name" value="CheY-like_superfamily"/>
</dbReference>
<organism evidence="2 3">
    <name type="scientific">Streptomyces spongiae</name>
    <dbReference type="NCBI Taxonomy" id="565072"/>
    <lineage>
        <taxon>Bacteria</taxon>
        <taxon>Bacillati</taxon>
        <taxon>Actinomycetota</taxon>
        <taxon>Actinomycetes</taxon>
        <taxon>Kitasatosporales</taxon>
        <taxon>Streptomycetaceae</taxon>
        <taxon>Streptomyces</taxon>
    </lineage>
</organism>
<evidence type="ECO:0000256" key="1">
    <source>
        <dbReference type="SAM" id="MobiDB-lite"/>
    </source>
</evidence>